<dbReference type="AlphaFoldDB" id="A0ABC8M0P2"/>
<protein>
    <submittedName>
        <fullName evidence="2">Uncharacterized protein</fullName>
    </submittedName>
</protein>
<dbReference type="Proteomes" id="UP001642260">
    <property type="component" value="Unassembled WGS sequence"/>
</dbReference>
<dbReference type="EMBL" id="CAKOAT010819599">
    <property type="protein sequence ID" value="CAH8389138.1"/>
    <property type="molecule type" value="Genomic_DNA"/>
</dbReference>
<keyword evidence="1" id="KW-1133">Transmembrane helix</keyword>
<comment type="caution">
    <text evidence="2">The sequence shown here is derived from an EMBL/GenBank/DDBJ whole genome shotgun (WGS) entry which is preliminary data.</text>
</comment>
<proteinExistence type="predicted"/>
<reference evidence="2 3" key="1">
    <citation type="submission" date="2022-03" db="EMBL/GenBank/DDBJ databases">
        <authorList>
            <person name="Macdonald S."/>
            <person name="Ahmed S."/>
            <person name="Newling K."/>
        </authorList>
    </citation>
    <scope>NUCLEOTIDE SEQUENCE [LARGE SCALE GENOMIC DNA]</scope>
</reference>
<keyword evidence="3" id="KW-1185">Reference proteome</keyword>
<keyword evidence="1" id="KW-0472">Membrane</keyword>
<gene>
    <name evidence="2" type="ORF">ERUC_LOCUS41621</name>
</gene>
<feature type="transmembrane region" description="Helical" evidence="1">
    <location>
        <begin position="67"/>
        <end position="95"/>
    </location>
</feature>
<sequence length="129" mass="14416">MVQISREIDVSKEALIQITSRLRANAFDMEGAISALMRSCLVFLQHQMLVIDWTMIEEIPEDLNAGIIILVVMAQVGLLKVIHLMVRGLVLVVILNMESMEVMHLDAVAVLGYPTIPLPINIIRLLVDD</sequence>
<evidence type="ECO:0000313" key="3">
    <source>
        <dbReference type="Proteomes" id="UP001642260"/>
    </source>
</evidence>
<organism evidence="2 3">
    <name type="scientific">Eruca vesicaria subsp. sativa</name>
    <name type="common">Garden rocket</name>
    <name type="synonym">Eruca sativa</name>
    <dbReference type="NCBI Taxonomy" id="29727"/>
    <lineage>
        <taxon>Eukaryota</taxon>
        <taxon>Viridiplantae</taxon>
        <taxon>Streptophyta</taxon>
        <taxon>Embryophyta</taxon>
        <taxon>Tracheophyta</taxon>
        <taxon>Spermatophyta</taxon>
        <taxon>Magnoliopsida</taxon>
        <taxon>eudicotyledons</taxon>
        <taxon>Gunneridae</taxon>
        <taxon>Pentapetalae</taxon>
        <taxon>rosids</taxon>
        <taxon>malvids</taxon>
        <taxon>Brassicales</taxon>
        <taxon>Brassicaceae</taxon>
        <taxon>Brassiceae</taxon>
        <taxon>Eruca</taxon>
    </lineage>
</organism>
<name>A0ABC8M0P2_ERUVS</name>
<evidence type="ECO:0000313" key="2">
    <source>
        <dbReference type="EMBL" id="CAH8389138.1"/>
    </source>
</evidence>
<evidence type="ECO:0000256" key="1">
    <source>
        <dbReference type="SAM" id="Phobius"/>
    </source>
</evidence>
<keyword evidence="1" id="KW-0812">Transmembrane</keyword>
<feature type="transmembrane region" description="Helical" evidence="1">
    <location>
        <begin position="107"/>
        <end position="127"/>
    </location>
</feature>
<accession>A0ABC8M0P2</accession>